<keyword evidence="18" id="KW-0031">Aminopeptidase</keyword>
<sequence length="450" mass="50322">MTYSYDVDLYTPDSGNFVVAVTHYDLDLDYRLSSNRLQAIATLSVIAHESLSKFSLDIFGLVVTKVSIDGVRVARFTQTKSKLKVDVPQGISAGQQFTVVVKYGGNPVPMPTPWGEVGWEELTEGVLVAGQPCGASTWFPCSDHPRNKATYRFSVTADSPFYVVANGRLVSRTAKASRTRWVYAQTQPMPAYLATVQIGKYRPQGLPAGRIPFNSYIPSDLAEQFLADFSCQKDMMELFERLFGEYPFGEYTVVVTDDDLEIPLESLGISVFGRNHVDGSKGSNRLVAHEMAHSWFGNSVTVSTWKDIWLQEGFACYAEWLWSEESGGKSTTDWAQHFWLGLRALPQDIMVGDPGPALMFDDRVYKRGAITLHALRLHLGDDKFFDMLRQWTTIHEFGSVTTEDFQNHVMTFAGPSSASVSAVKTIFMAWLFSVALPDFPVTSRWATKKK</sequence>
<evidence type="ECO:0000313" key="18">
    <source>
        <dbReference type="EMBL" id="MBA8828662.1"/>
    </source>
</evidence>
<proteinExistence type="inferred from homology"/>
<dbReference type="InterPro" id="IPR001930">
    <property type="entry name" value="Peptidase_M1"/>
</dbReference>
<keyword evidence="8 15" id="KW-0479">Metal-binding</keyword>
<dbReference type="Gene3D" id="2.60.40.1730">
    <property type="entry name" value="tricorn interacting facor f3 domain"/>
    <property type="match status" value="1"/>
</dbReference>
<accession>A0A7W3PNP5</accession>
<dbReference type="RefSeq" id="WP_182484054.1">
    <property type="nucleotide sequence ID" value="NZ_JACGWU010000001.1"/>
</dbReference>
<evidence type="ECO:0000256" key="13">
    <source>
        <dbReference type="ARBA" id="ARBA00031533"/>
    </source>
</evidence>
<feature type="binding site" evidence="15">
    <location>
        <position position="289"/>
    </location>
    <ligand>
        <name>Zn(2+)</name>
        <dbReference type="ChEBI" id="CHEBI:29105"/>
        <note>catalytic</note>
    </ligand>
</feature>
<dbReference type="GO" id="GO:0006508">
    <property type="term" value="P:proteolysis"/>
    <property type="evidence" value="ECO:0007669"/>
    <property type="project" value="UniProtKB-KW"/>
</dbReference>
<dbReference type="Pfam" id="PF01433">
    <property type="entry name" value="Peptidase_M1"/>
    <property type="match status" value="1"/>
</dbReference>
<keyword evidence="10 15" id="KW-0862">Zinc</keyword>
<organism evidence="18 19">
    <name type="scientific">Alpinimonas psychrophila</name>
    <dbReference type="NCBI Taxonomy" id="748908"/>
    <lineage>
        <taxon>Bacteria</taxon>
        <taxon>Bacillati</taxon>
        <taxon>Actinomycetota</taxon>
        <taxon>Actinomycetes</taxon>
        <taxon>Micrococcales</taxon>
        <taxon>Microbacteriaceae</taxon>
        <taxon>Alpinimonas</taxon>
    </lineage>
</organism>
<comment type="cofactor">
    <cofactor evidence="15">
        <name>Zn(2+)</name>
        <dbReference type="ChEBI" id="CHEBI:29105"/>
    </cofactor>
    <text evidence="15">Binds 1 zinc ion per subunit.</text>
</comment>
<name>A0A7W3PNP5_9MICO</name>
<dbReference type="SUPFAM" id="SSF63737">
    <property type="entry name" value="Leukotriene A4 hydrolase N-terminal domain"/>
    <property type="match status" value="1"/>
</dbReference>
<evidence type="ECO:0000256" key="8">
    <source>
        <dbReference type="ARBA" id="ARBA00022723"/>
    </source>
</evidence>
<keyword evidence="19" id="KW-1185">Reference proteome</keyword>
<keyword evidence="11" id="KW-0482">Metalloprotease</keyword>
<dbReference type="PRINTS" id="PR00756">
    <property type="entry name" value="ALADIPTASE"/>
</dbReference>
<evidence type="ECO:0000256" key="7">
    <source>
        <dbReference type="ARBA" id="ARBA00022670"/>
    </source>
</evidence>
<dbReference type="InterPro" id="IPR027268">
    <property type="entry name" value="Peptidase_M4/M1_CTD_sf"/>
</dbReference>
<evidence type="ECO:0000256" key="3">
    <source>
        <dbReference type="ARBA" id="ARBA00010136"/>
    </source>
</evidence>
<feature type="active site" description="Proton acceptor" evidence="14">
    <location>
        <position position="290"/>
    </location>
</feature>
<evidence type="ECO:0000313" key="19">
    <source>
        <dbReference type="Proteomes" id="UP000524237"/>
    </source>
</evidence>
<evidence type="ECO:0000256" key="9">
    <source>
        <dbReference type="ARBA" id="ARBA00022801"/>
    </source>
</evidence>
<comment type="subcellular location">
    <subcellularLocation>
        <location evidence="2">Cytoplasm</location>
    </subcellularLocation>
</comment>
<evidence type="ECO:0000256" key="15">
    <source>
        <dbReference type="PIRSR" id="PIRSR634015-3"/>
    </source>
</evidence>
<protein>
    <recommendedName>
        <fullName evidence="5">Aminopeptidase N</fullName>
        <ecNumber evidence="4">3.4.11.2</ecNumber>
    </recommendedName>
    <alternativeName>
        <fullName evidence="12">Alanine aminopeptidase</fullName>
    </alternativeName>
    <alternativeName>
        <fullName evidence="13">Lysyl aminopeptidase</fullName>
    </alternativeName>
</protein>
<feature type="domain" description="Peptidase M1 membrane alanine aminopeptidase" evidence="16">
    <location>
        <begin position="232"/>
        <end position="430"/>
    </location>
</feature>
<evidence type="ECO:0000256" key="11">
    <source>
        <dbReference type="ARBA" id="ARBA00023049"/>
    </source>
</evidence>
<dbReference type="GO" id="GO:0005737">
    <property type="term" value="C:cytoplasm"/>
    <property type="evidence" value="ECO:0007669"/>
    <property type="project" value="UniProtKB-SubCell"/>
</dbReference>
<comment type="caution">
    <text evidence="18">The sequence shown here is derived from an EMBL/GenBank/DDBJ whole genome shotgun (WGS) entry which is preliminary data.</text>
</comment>
<dbReference type="PANTHER" id="PTHR45726">
    <property type="entry name" value="LEUKOTRIENE A-4 HYDROLASE"/>
    <property type="match status" value="1"/>
</dbReference>
<keyword evidence="7" id="KW-0645">Protease</keyword>
<dbReference type="Proteomes" id="UP000524237">
    <property type="component" value="Unassembled WGS sequence"/>
</dbReference>
<feature type="domain" description="Aminopeptidase N-like N-terminal" evidence="17">
    <location>
        <begin position="22"/>
        <end position="193"/>
    </location>
</feature>
<dbReference type="GO" id="GO:0008270">
    <property type="term" value="F:zinc ion binding"/>
    <property type="evidence" value="ECO:0007669"/>
    <property type="project" value="InterPro"/>
</dbReference>
<feature type="active site" description="Proton donor" evidence="14">
    <location>
        <position position="365"/>
    </location>
</feature>
<evidence type="ECO:0000256" key="2">
    <source>
        <dbReference type="ARBA" id="ARBA00004496"/>
    </source>
</evidence>
<dbReference type="InterPro" id="IPR042097">
    <property type="entry name" value="Aminopeptidase_N-like_N_sf"/>
</dbReference>
<evidence type="ECO:0000256" key="5">
    <source>
        <dbReference type="ARBA" id="ARBA00015611"/>
    </source>
</evidence>
<dbReference type="EC" id="3.4.11.2" evidence="4"/>
<dbReference type="GO" id="GO:0008237">
    <property type="term" value="F:metallopeptidase activity"/>
    <property type="evidence" value="ECO:0007669"/>
    <property type="project" value="UniProtKB-KW"/>
</dbReference>
<keyword evidence="9 18" id="KW-0378">Hydrolase</keyword>
<dbReference type="GO" id="GO:0016285">
    <property type="term" value="F:alanyl aminopeptidase activity"/>
    <property type="evidence" value="ECO:0007669"/>
    <property type="project" value="UniProtKB-EC"/>
</dbReference>
<dbReference type="CDD" id="cd09603">
    <property type="entry name" value="M1_APN_like"/>
    <property type="match status" value="1"/>
</dbReference>
<evidence type="ECO:0000256" key="4">
    <source>
        <dbReference type="ARBA" id="ARBA00012564"/>
    </source>
</evidence>
<evidence type="ECO:0000256" key="10">
    <source>
        <dbReference type="ARBA" id="ARBA00022833"/>
    </source>
</evidence>
<dbReference type="PANTHER" id="PTHR45726:SF3">
    <property type="entry name" value="LEUKOTRIENE A-4 HYDROLASE"/>
    <property type="match status" value="1"/>
</dbReference>
<evidence type="ECO:0000256" key="1">
    <source>
        <dbReference type="ARBA" id="ARBA00000098"/>
    </source>
</evidence>
<evidence type="ECO:0000256" key="12">
    <source>
        <dbReference type="ARBA" id="ARBA00029811"/>
    </source>
</evidence>
<evidence type="ECO:0000259" key="16">
    <source>
        <dbReference type="Pfam" id="PF01433"/>
    </source>
</evidence>
<gene>
    <name evidence="18" type="ORF">FB555_000733</name>
</gene>
<dbReference type="Gene3D" id="1.10.390.10">
    <property type="entry name" value="Neutral Protease Domain 2"/>
    <property type="match status" value="1"/>
</dbReference>
<reference evidence="18 19" key="1">
    <citation type="submission" date="2020-07" db="EMBL/GenBank/DDBJ databases">
        <title>Sequencing the genomes of 1000 actinobacteria strains.</title>
        <authorList>
            <person name="Klenk H.-P."/>
        </authorList>
    </citation>
    <scope>NUCLEOTIDE SEQUENCE [LARGE SCALE GENOMIC DNA]</scope>
    <source>
        <strain evidence="18 19">DSM 23737</strain>
    </source>
</reference>
<evidence type="ECO:0000256" key="14">
    <source>
        <dbReference type="PIRSR" id="PIRSR634015-1"/>
    </source>
</evidence>
<dbReference type="InterPro" id="IPR034015">
    <property type="entry name" value="M1_LTA4H"/>
</dbReference>
<keyword evidence="6" id="KW-0963">Cytoplasm</keyword>
<feature type="binding site" evidence="15">
    <location>
        <position position="312"/>
    </location>
    <ligand>
        <name>Zn(2+)</name>
        <dbReference type="ChEBI" id="CHEBI:29105"/>
        <note>catalytic</note>
    </ligand>
</feature>
<evidence type="ECO:0000259" key="17">
    <source>
        <dbReference type="Pfam" id="PF17900"/>
    </source>
</evidence>
<dbReference type="SUPFAM" id="SSF55486">
    <property type="entry name" value="Metalloproteases ('zincins'), catalytic domain"/>
    <property type="match status" value="1"/>
</dbReference>
<dbReference type="EMBL" id="JACGWU010000001">
    <property type="protein sequence ID" value="MBA8828662.1"/>
    <property type="molecule type" value="Genomic_DNA"/>
</dbReference>
<comment type="similarity">
    <text evidence="3">Belongs to the peptidase M1 family.</text>
</comment>
<evidence type="ECO:0000256" key="6">
    <source>
        <dbReference type="ARBA" id="ARBA00022490"/>
    </source>
</evidence>
<comment type="catalytic activity">
    <reaction evidence="1">
        <text>Release of an N-terminal amino acid, Xaa-|-Yaa- from a peptide, amide or arylamide. Xaa is preferably Ala, but may be most amino acids including Pro (slow action). When a terminal hydrophobic residue is followed by a prolyl residue, the two may be released as an intact Xaa-Pro dipeptide.</text>
        <dbReference type="EC" id="3.4.11.2"/>
    </reaction>
</comment>
<dbReference type="Pfam" id="PF17900">
    <property type="entry name" value="Peptidase_M1_N"/>
    <property type="match status" value="1"/>
</dbReference>
<feature type="binding site" evidence="15">
    <location>
        <position position="293"/>
    </location>
    <ligand>
        <name>Zn(2+)</name>
        <dbReference type="ChEBI" id="CHEBI:29105"/>
        <note>catalytic</note>
    </ligand>
</feature>
<dbReference type="AlphaFoldDB" id="A0A7W3PNP5"/>
<dbReference type="InterPro" id="IPR045357">
    <property type="entry name" value="Aminopeptidase_N-like_N"/>
</dbReference>
<dbReference type="InterPro" id="IPR014782">
    <property type="entry name" value="Peptidase_M1_dom"/>
</dbReference>